<dbReference type="InterPro" id="IPR041249">
    <property type="entry name" value="HEPN_DZIP3"/>
</dbReference>
<dbReference type="SUPFAM" id="SSF50978">
    <property type="entry name" value="WD40 repeat-like"/>
    <property type="match status" value="1"/>
</dbReference>
<dbReference type="PROSITE" id="PS00678">
    <property type="entry name" value="WD_REPEATS_1"/>
    <property type="match status" value="1"/>
</dbReference>
<dbReference type="Pfam" id="PF24883">
    <property type="entry name" value="NPHP3_N"/>
    <property type="match status" value="1"/>
</dbReference>
<dbReference type="Pfam" id="PF18738">
    <property type="entry name" value="HEPN_DZIP3"/>
    <property type="match status" value="1"/>
</dbReference>
<dbReference type="GO" id="GO:0016874">
    <property type="term" value="F:ligase activity"/>
    <property type="evidence" value="ECO:0007669"/>
    <property type="project" value="UniProtKB-KW"/>
</dbReference>
<comment type="caution">
    <text evidence="2">The sequence shown here is derived from an EMBL/GenBank/DDBJ whole genome shotgun (WGS) entry which is preliminary data.</text>
</comment>
<dbReference type="InterPro" id="IPR056884">
    <property type="entry name" value="NPHP3-like_N"/>
</dbReference>
<evidence type="ECO:0000313" key="3">
    <source>
        <dbReference type="Proteomes" id="UP001152795"/>
    </source>
</evidence>
<sequence>MASVNLQEKANFTRISRLLVDKGTEALRNTLDAIHPPANLPAVLNANRTTLLKLKPRVINDTQWDLLFPPSGNPPDSKTFDVTLLTVLLRNLAGLPPPATGWNTMPPDTDNSLGANIARIKLFRNQVYGHVTSTQVDKITFRNLWQKISKALIDLKVPQKEIDDLKTCPLGPEEEIYGQSLKEWVLKEEECKNMLDDLTRGVSLIHSQQKDDREVIEQIHQRVQQLCTSSSSESELPRSTHNSEQSKASEKHSREEQLLQKLAKHNFKSKTRSKVKFFHPGTREWLLKRIYSWFADEDGSRLLLLTAGPGFGKSVFAARVCDIFEEKGRLAACHFCDFSNSNLKDPMMMLQSLASHMCQNIVGFKEKLLDQLKRPYKADSLKDAFQIYLQNPLDELDEEHCLIVIDGLDESATDDKSDMVKLIADNFPDLPRCVKVLVTSRPELSLQRLDHIEVIEIDVYDVDNESDILKYLNVCLPTLAARDEMNHSAQPHHWNVLPAIVRKCEGSFLYAFHVQHELCKRKDLDTMTFEDIVSFLPEGVGSIYQAYFRRLEIELEAAMKRNPDLFKLLELLVAIDTMKAELPLKFVARALGLALDCRETKKIINKVNEAVSCLLYVSDDLITVFHKSVCDWLLANGYDDHEYTVKVSDGEKRLWLVCEQVFQEIKRNVSLGHNLKLTNEVTHALEYGQKYLLACHVKDSFSWFVDMIIVYVLLHVYPKSTRPVQDILEQVLRRDVVLSVQLRQRFSWHFAEISYLGNHNLLLVFDYESTKPFSYLESVLHYSPEGCFTDDERKIAEVILAKSPRCVKHSNAFGMKTLKPLDTKLFHSLIAAVGVSSSKKLAAIALENGIICVLSLPELIQLWQYSTGYKCISCCTFALDDTFVLYGKLETVLNIEEKKEAAFFGGEVERFKSCAFSPNGKRLITSDGSDTLKLWDVVRRSLVAVLSAGAPVDGCTFSNTGLFIIGGANYANKGVYCVWNSITLQRVDQRSNFSGSMGRKKDGVLLSERCNRCFRPEWKELNPPKGLGIMASMQLNRHLSYVMMSVFDSMLQGKCCKTSTGIYKEVDCFFHLDSQKYLRVIDSIHFTTLAIWEIFTGNPGFLTEGVPILDIAAVEDDHWLYGDEQKVVLFSSVLPNENQLSLSRPTCVLWCSFSPDGTRLATCTSDGFINIWNVDTSQVYQSLRSNLDTSSAACWWSDKYLFVCHVIDTIPSLSRYPVDRTLKIIVTEKQPMPLCSVNNQFLPFSGFLDFFEGYLSFECGYTEPVKVIDVKKIGHPKVVVLPEIQPKMSIAVSSRASFVLGAGIGGYFLWKKNEAQPSVYNVFVRFEHPSRVTRFIFKPNRYECCFSNDSKFALVSFVMWQQRRFVVIDVDTGILAMDEIHDGKRRRLCLAIPKVFCTDRVVIHLTSNMIEIFDLESWKLLESSFQRHLTEAIHSKLSPKGTVLAVPRLTGDMGFLHLCIPKHSSVSNGQKNWERLGGVKFVLPVPSSSGNIPEVKKKVRESLPGPGGFGNIPKVEKRVAESLPGPSIPKVKKTF</sequence>
<dbReference type="PANTHER" id="PTHR10039">
    <property type="entry name" value="AMELOGENIN"/>
    <property type="match status" value="1"/>
</dbReference>
<dbReference type="SMART" id="SM00320">
    <property type="entry name" value="WD40"/>
    <property type="match status" value="3"/>
</dbReference>
<dbReference type="Gene3D" id="3.40.50.300">
    <property type="entry name" value="P-loop containing nucleotide triphosphate hydrolases"/>
    <property type="match status" value="1"/>
</dbReference>
<keyword evidence="3" id="KW-1185">Reference proteome</keyword>
<organism evidence="2 3">
    <name type="scientific">Paramuricea clavata</name>
    <name type="common">Red gorgonian</name>
    <name type="synonym">Violescent sea-whip</name>
    <dbReference type="NCBI Taxonomy" id="317549"/>
    <lineage>
        <taxon>Eukaryota</taxon>
        <taxon>Metazoa</taxon>
        <taxon>Cnidaria</taxon>
        <taxon>Anthozoa</taxon>
        <taxon>Octocorallia</taxon>
        <taxon>Malacalcyonacea</taxon>
        <taxon>Plexauridae</taxon>
        <taxon>Paramuricea</taxon>
    </lineage>
</organism>
<name>A0A6S7IWB6_PARCT</name>
<accession>A0A6S7IWB6</accession>
<feature type="compositionally biased region" description="Polar residues" evidence="1">
    <location>
        <begin position="237"/>
        <end position="246"/>
    </location>
</feature>
<dbReference type="Gene3D" id="2.130.10.10">
    <property type="entry name" value="YVTN repeat-like/Quinoprotein amine dehydrogenase"/>
    <property type="match status" value="2"/>
</dbReference>
<dbReference type="EMBL" id="CACRXK020006589">
    <property type="protein sequence ID" value="CAB4009842.1"/>
    <property type="molecule type" value="Genomic_DNA"/>
</dbReference>
<protein>
    <submittedName>
        <fullName evidence="2">E3 ubiquitin- ligase DZIP3</fullName>
    </submittedName>
</protein>
<dbReference type="PROSITE" id="PS50082">
    <property type="entry name" value="WD_REPEATS_2"/>
    <property type="match status" value="2"/>
</dbReference>
<dbReference type="InterPro" id="IPR007111">
    <property type="entry name" value="NACHT_NTPase"/>
</dbReference>
<dbReference type="SUPFAM" id="SSF52540">
    <property type="entry name" value="P-loop containing nucleoside triphosphate hydrolases"/>
    <property type="match status" value="1"/>
</dbReference>
<evidence type="ECO:0000313" key="2">
    <source>
        <dbReference type="EMBL" id="CAB4009842.1"/>
    </source>
</evidence>
<dbReference type="InterPro" id="IPR001680">
    <property type="entry name" value="WD40_rpt"/>
</dbReference>
<feature type="region of interest" description="Disordered" evidence="1">
    <location>
        <begin position="227"/>
        <end position="255"/>
    </location>
</feature>
<dbReference type="InterPro" id="IPR036322">
    <property type="entry name" value="WD40_repeat_dom_sf"/>
</dbReference>
<gene>
    <name evidence="2" type="ORF">PACLA_8A001092</name>
</gene>
<dbReference type="Pfam" id="PF00400">
    <property type="entry name" value="WD40"/>
    <property type="match status" value="2"/>
</dbReference>
<dbReference type="InterPro" id="IPR015943">
    <property type="entry name" value="WD40/YVTN_repeat-like_dom_sf"/>
</dbReference>
<dbReference type="PANTHER" id="PTHR10039:SF17">
    <property type="entry name" value="FUNGAL STAND N-TERMINAL GOODBYE DOMAIN-CONTAINING PROTEIN-RELATED"/>
    <property type="match status" value="1"/>
</dbReference>
<keyword evidence="2" id="KW-0436">Ligase</keyword>
<dbReference type="Proteomes" id="UP001152795">
    <property type="component" value="Unassembled WGS sequence"/>
</dbReference>
<proteinExistence type="predicted"/>
<dbReference type="InterPro" id="IPR027417">
    <property type="entry name" value="P-loop_NTPase"/>
</dbReference>
<reference evidence="2" key="1">
    <citation type="submission" date="2020-04" db="EMBL/GenBank/DDBJ databases">
        <authorList>
            <person name="Alioto T."/>
            <person name="Alioto T."/>
            <person name="Gomez Garrido J."/>
        </authorList>
    </citation>
    <scope>NUCLEOTIDE SEQUENCE</scope>
    <source>
        <strain evidence="2">A484AB</strain>
    </source>
</reference>
<dbReference type="SUPFAM" id="SSF82171">
    <property type="entry name" value="DPP6 N-terminal domain-like"/>
    <property type="match status" value="1"/>
</dbReference>
<evidence type="ECO:0000256" key="1">
    <source>
        <dbReference type="SAM" id="MobiDB-lite"/>
    </source>
</evidence>
<dbReference type="OrthoDB" id="163438at2759"/>
<dbReference type="PROSITE" id="PS50837">
    <property type="entry name" value="NACHT"/>
    <property type="match status" value="1"/>
</dbReference>
<dbReference type="InterPro" id="IPR019775">
    <property type="entry name" value="WD40_repeat_CS"/>
</dbReference>